<protein>
    <recommendedName>
        <fullName evidence="3">YjbR protein</fullName>
    </recommendedName>
</protein>
<dbReference type="EMBL" id="PDUD01000009">
    <property type="protein sequence ID" value="PHN07667.1"/>
    <property type="molecule type" value="Genomic_DNA"/>
</dbReference>
<dbReference type="AlphaFoldDB" id="A0A2D0NGR0"/>
<reference evidence="1 2" key="1">
    <citation type="submission" date="2017-10" db="EMBL/GenBank/DDBJ databases">
        <title>The draft genome sequence of Lewinella nigricans NBRC 102662.</title>
        <authorList>
            <person name="Wang K."/>
        </authorList>
    </citation>
    <scope>NUCLEOTIDE SEQUENCE [LARGE SCALE GENOMIC DNA]</scope>
    <source>
        <strain evidence="1 2">NBRC 102662</strain>
    </source>
</reference>
<keyword evidence="2" id="KW-1185">Reference proteome</keyword>
<sequence length="103" mass="11840">MESTTLFEQLVSEYSQKDGVAPGKMMSSPALQYRGKVFAFFHKGAMTFKLGKKFDPSAFGLQHWSYLSPFKNKPPMQAWVVVEEPEKEQWPYLTELALAFIQK</sequence>
<dbReference type="OrthoDB" id="963621at2"/>
<comment type="caution">
    <text evidence="1">The sequence shown here is derived from an EMBL/GenBank/DDBJ whole genome shotgun (WGS) entry which is preliminary data.</text>
</comment>
<evidence type="ECO:0000313" key="2">
    <source>
        <dbReference type="Proteomes" id="UP000223913"/>
    </source>
</evidence>
<gene>
    <name evidence="1" type="ORF">CRP01_06090</name>
</gene>
<evidence type="ECO:0008006" key="3">
    <source>
        <dbReference type="Google" id="ProtNLM"/>
    </source>
</evidence>
<dbReference type="SUPFAM" id="SSF159894">
    <property type="entry name" value="YgaC/TfoX-N like"/>
    <property type="match status" value="1"/>
</dbReference>
<organism evidence="1 2">
    <name type="scientific">Flavilitoribacter nigricans (strain ATCC 23147 / DSM 23189 / NBRC 102662 / NCIMB 1420 / SS-2)</name>
    <name type="common">Lewinella nigricans</name>
    <dbReference type="NCBI Taxonomy" id="1122177"/>
    <lineage>
        <taxon>Bacteria</taxon>
        <taxon>Pseudomonadati</taxon>
        <taxon>Bacteroidota</taxon>
        <taxon>Saprospiria</taxon>
        <taxon>Saprospirales</taxon>
        <taxon>Lewinellaceae</taxon>
        <taxon>Flavilitoribacter</taxon>
    </lineage>
</organism>
<name>A0A2D0NGR0_FLAN2</name>
<proteinExistence type="predicted"/>
<evidence type="ECO:0000313" key="1">
    <source>
        <dbReference type="EMBL" id="PHN07667.1"/>
    </source>
</evidence>
<dbReference type="RefSeq" id="WP_099149115.1">
    <property type="nucleotide sequence ID" value="NZ_PDUD01000009.1"/>
</dbReference>
<dbReference type="Proteomes" id="UP000223913">
    <property type="component" value="Unassembled WGS sequence"/>
</dbReference>
<accession>A0A2D0NGR0</accession>